<dbReference type="InterPro" id="IPR011990">
    <property type="entry name" value="TPR-like_helical_dom_sf"/>
</dbReference>
<evidence type="ECO:0000256" key="1">
    <source>
        <dbReference type="ARBA" id="ARBA00004496"/>
    </source>
</evidence>
<dbReference type="PANTHER" id="PTHR46630:SF1">
    <property type="entry name" value="TETRATRICOPEPTIDE REPEAT PROTEIN 29"/>
    <property type="match status" value="1"/>
</dbReference>
<keyword evidence="4" id="KW-0802">TPR repeat</keyword>
<keyword evidence="8" id="KW-1185">Reference proteome</keyword>
<dbReference type="Gene3D" id="1.25.40.10">
    <property type="entry name" value="Tetratricopeptide repeat domain"/>
    <property type="match status" value="6"/>
</dbReference>
<comment type="similarity">
    <text evidence="5">Belongs to the Rap family.</text>
</comment>
<keyword evidence="2" id="KW-0963">Cytoplasm</keyword>
<comment type="subcellular location">
    <subcellularLocation>
        <location evidence="1">Cytoplasm</location>
    </subcellularLocation>
</comment>
<keyword evidence="6" id="KW-0732">Signal</keyword>
<evidence type="ECO:0000256" key="5">
    <source>
        <dbReference type="ARBA" id="ARBA00038253"/>
    </source>
</evidence>
<reference evidence="7 8" key="1">
    <citation type="submission" date="2022-04" db="EMBL/GenBank/DDBJ databases">
        <title>Positive selection, recombination, and allopatry shape intraspecific diversity of widespread and dominant cyanobacteria.</title>
        <authorList>
            <person name="Wei J."/>
            <person name="Shu W."/>
            <person name="Hu C."/>
        </authorList>
    </citation>
    <scope>NUCLEOTIDE SEQUENCE [LARGE SCALE GENOMIC DNA]</scope>
    <source>
        <strain evidence="7 8">DQ-A4</strain>
    </source>
</reference>
<evidence type="ECO:0008006" key="9">
    <source>
        <dbReference type="Google" id="ProtNLM"/>
    </source>
</evidence>
<dbReference type="EMBL" id="JAMPKX010000004">
    <property type="protein sequence ID" value="MEP0947638.1"/>
    <property type="molecule type" value="Genomic_DNA"/>
</dbReference>
<comment type="caution">
    <text evidence="7">The sequence shown here is derived from an EMBL/GenBank/DDBJ whole genome shotgun (WGS) entry which is preliminary data.</text>
</comment>
<sequence length="796" mass="85160">MFLFAQGLKTLSAVVCLVALCPAALAVQISQATAPAVISPASSAIDCATEQAQLEQSVANGLVDQARQHINDRQTEAAAIALTQAFEAIGQVEDVSTKVTLLDQIINSYEGSADRSLLEQLVNQANPVQRQQVAAVLPQAVQVTQSLSSGYSAIKTRTLTSIARYYGILEQPQQAQPVLTQALQASQSIRGAEFQTKALTDIAQVYVAIRQLQAAVPILAQSLQFAQAATYPDANRRAWALEPIARLYAQLGEPDRALQVAQQIEDAPYYQSIAMVAVIDEYLKAGQLNQGGQPNQTRLVDRAASIALDIPADDQRAIILGAIAGRYAGARQPDRAAELLGQALEISARTRTTVSEREQAAVAIIVRYAAAGQRDDALRLVGDFDDPTAKATGYGAIALLYAEIGQTDRAQATLAQAVQNTAAIVDISSRNLVRQQLIDQAVQGGQYDLALQVVQTVDLAEEPEETSVSYSRAQDLTQLANQAIAANRYEDALKITQAISPTYIEWRDRLFLQIARGFAEAGDFDRAQAIAQENVDPGFQAQVFAVVAAQVQLVVQQIDPATELFNQSVQLANTIDSAAAKAEVLRTIADEHFRANQPEAATQLLNQAVELVKTIEDEESRLSTLQAISAQFSAANQHQAAIQVTDAMLNAPVRRSAAIAEAIAAAIEGGDLSTALATLNRLDDPATKTTLLLKVADRYTQVGQRSQAASSLAQAFQMAQTVPGEESQTINVRGGENPLSVEDEQDRGSLLAAIALKYAQIGQEQQALQVAQALQDPVGRNALILRLGCYGATPAQ</sequence>
<accession>A0ABV0K4C5</accession>
<evidence type="ECO:0000313" key="8">
    <source>
        <dbReference type="Proteomes" id="UP001482513"/>
    </source>
</evidence>
<dbReference type="Proteomes" id="UP001482513">
    <property type="component" value="Unassembled WGS sequence"/>
</dbReference>
<gene>
    <name evidence="7" type="ORF">NC992_12210</name>
</gene>
<feature type="signal peptide" evidence="6">
    <location>
        <begin position="1"/>
        <end position="26"/>
    </location>
</feature>
<protein>
    <recommendedName>
        <fullName evidence="9">Tetratricopeptide repeat protein</fullName>
    </recommendedName>
</protein>
<feature type="chain" id="PRO_5045924007" description="Tetratricopeptide repeat protein" evidence="6">
    <location>
        <begin position="27"/>
        <end position="796"/>
    </location>
</feature>
<evidence type="ECO:0000256" key="4">
    <source>
        <dbReference type="ARBA" id="ARBA00022803"/>
    </source>
</evidence>
<organism evidence="7 8">
    <name type="scientific">Leptolyngbya subtilissima DQ-A4</name>
    <dbReference type="NCBI Taxonomy" id="2933933"/>
    <lineage>
        <taxon>Bacteria</taxon>
        <taxon>Bacillati</taxon>
        <taxon>Cyanobacteriota</taxon>
        <taxon>Cyanophyceae</taxon>
        <taxon>Leptolyngbyales</taxon>
        <taxon>Leptolyngbyaceae</taxon>
        <taxon>Leptolyngbya group</taxon>
        <taxon>Leptolyngbya</taxon>
    </lineage>
</organism>
<dbReference type="InterPro" id="IPR051476">
    <property type="entry name" value="Bac_ResReg_Asp_Phosphatase"/>
</dbReference>
<evidence type="ECO:0000313" key="7">
    <source>
        <dbReference type="EMBL" id="MEP0947638.1"/>
    </source>
</evidence>
<evidence type="ECO:0000256" key="6">
    <source>
        <dbReference type="SAM" id="SignalP"/>
    </source>
</evidence>
<evidence type="ECO:0000256" key="3">
    <source>
        <dbReference type="ARBA" id="ARBA00022737"/>
    </source>
</evidence>
<dbReference type="RefSeq" id="WP_190702887.1">
    <property type="nucleotide sequence ID" value="NZ_JAMPKX010000004.1"/>
</dbReference>
<dbReference type="PANTHER" id="PTHR46630">
    <property type="entry name" value="TETRATRICOPEPTIDE REPEAT PROTEIN 29"/>
    <property type="match status" value="1"/>
</dbReference>
<evidence type="ECO:0000256" key="2">
    <source>
        <dbReference type="ARBA" id="ARBA00022490"/>
    </source>
</evidence>
<keyword evidence="3" id="KW-0677">Repeat</keyword>
<proteinExistence type="inferred from homology"/>
<name>A0ABV0K4C5_9CYAN</name>
<dbReference type="SUPFAM" id="SSF48452">
    <property type="entry name" value="TPR-like"/>
    <property type="match status" value="2"/>
</dbReference>